<dbReference type="Pfam" id="PF17746">
    <property type="entry name" value="SfsA_N"/>
    <property type="match status" value="1"/>
</dbReference>
<dbReference type="Pfam" id="PF03749">
    <property type="entry name" value="SfsA"/>
    <property type="match status" value="1"/>
</dbReference>
<evidence type="ECO:0000259" key="2">
    <source>
        <dbReference type="Pfam" id="PF03749"/>
    </source>
</evidence>
<dbReference type="NCBIfam" id="TIGR00230">
    <property type="entry name" value="sfsA"/>
    <property type="match status" value="1"/>
</dbReference>
<protein>
    <recommendedName>
        <fullName evidence="1">Sugar fermentation stimulation protein homolog</fullName>
    </recommendedName>
</protein>
<feature type="domain" description="SfsA N-terminal OB" evidence="3">
    <location>
        <begin position="13"/>
        <end position="78"/>
    </location>
</feature>
<dbReference type="Proteomes" id="UP000183255">
    <property type="component" value="Unassembled WGS sequence"/>
</dbReference>
<dbReference type="RefSeq" id="WP_031577416.1">
    <property type="nucleotide sequence ID" value="NZ_DAMAXS010000040.1"/>
</dbReference>
<dbReference type="FunFam" id="2.40.50.580:FF:000002">
    <property type="entry name" value="Sugar fermentation stimulation protein homolog"/>
    <property type="match status" value="1"/>
</dbReference>
<dbReference type="EMBL" id="FNDZ01000010">
    <property type="protein sequence ID" value="SDJ22964.1"/>
    <property type="molecule type" value="Genomic_DNA"/>
</dbReference>
<accession>A0A1G8S119</accession>
<dbReference type="Gene3D" id="2.40.50.580">
    <property type="match status" value="1"/>
</dbReference>
<feature type="domain" description="Sugar fermentation stimulation protein C-terminal" evidence="2">
    <location>
        <begin position="81"/>
        <end position="218"/>
    </location>
</feature>
<gene>
    <name evidence="1" type="primary">sfsA</name>
    <name evidence="4" type="ORF">SAMN05421804_11033</name>
</gene>
<dbReference type="AlphaFoldDB" id="A0A1G8S119"/>
<dbReference type="InterPro" id="IPR041465">
    <property type="entry name" value="SfsA_N"/>
</dbReference>
<evidence type="ECO:0000259" key="3">
    <source>
        <dbReference type="Pfam" id="PF17746"/>
    </source>
</evidence>
<evidence type="ECO:0000313" key="5">
    <source>
        <dbReference type="Proteomes" id="UP000183255"/>
    </source>
</evidence>
<dbReference type="GO" id="GO:0003677">
    <property type="term" value="F:DNA binding"/>
    <property type="evidence" value="ECO:0007669"/>
    <property type="project" value="InterPro"/>
</dbReference>
<dbReference type="Gene3D" id="3.40.1350.60">
    <property type="match status" value="1"/>
</dbReference>
<sequence length="237" mass="26863">MKFIKQTVPAVFVKRPNRFQGYVEYEGETIMVHVPNTGRVKEILIPGTKVILRKEDNPNRKTAFSLIAAYKGEALINIDSQIPNKVVEEALLAGRIPELREYTKIQREKFYGKSRFDFLLESPEGKKYYLEVKGVTLETEGMASFPDAPTERGTRHVEELISAKKEGHGAGVLFVLQMDGMKGFTPAYEQDPLFSAMLYRAKVQGVNLFAYDCRISETSLELSKSVPVVFREEQGLF</sequence>
<dbReference type="PANTHER" id="PTHR30545">
    <property type="entry name" value="SUGAR FERMENTATION STIMULATION PROTEIN A"/>
    <property type="match status" value="1"/>
</dbReference>
<dbReference type="HAMAP" id="MF_00095">
    <property type="entry name" value="SfsA"/>
    <property type="match status" value="1"/>
</dbReference>
<dbReference type="CDD" id="cd22359">
    <property type="entry name" value="SfsA-like_bacterial"/>
    <property type="match status" value="1"/>
</dbReference>
<evidence type="ECO:0000256" key="1">
    <source>
        <dbReference type="HAMAP-Rule" id="MF_00095"/>
    </source>
</evidence>
<dbReference type="InterPro" id="IPR040452">
    <property type="entry name" value="SfsA_C"/>
</dbReference>
<name>A0A1G8S119_9CLOT</name>
<comment type="similarity">
    <text evidence="1">Belongs to the SfsA family.</text>
</comment>
<dbReference type="PANTHER" id="PTHR30545:SF2">
    <property type="entry name" value="SUGAR FERMENTATION STIMULATION PROTEIN A"/>
    <property type="match status" value="1"/>
</dbReference>
<reference evidence="4 5" key="1">
    <citation type="submission" date="2016-10" db="EMBL/GenBank/DDBJ databases">
        <authorList>
            <person name="de Groot N.N."/>
        </authorList>
    </citation>
    <scope>NUCLEOTIDE SEQUENCE [LARGE SCALE GENOMIC DNA]</scope>
    <source>
        <strain evidence="4 5">CGMCC 1.5058</strain>
    </source>
</reference>
<proteinExistence type="inferred from homology"/>
<dbReference type="InterPro" id="IPR005224">
    <property type="entry name" value="SfsA"/>
</dbReference>
<organism evidence="4 5">
    <name type="scientific">Proteiniclasticum ruminis</name>
    <dbReference type="NCBI Taxonomy" id="398199"/>
    <lineage>
        <taxon>Bacteria</taxon>
        <taxon>Bacillati</taxon>
        <taxon>Bacillota</taxon>
        <taxon>Clostridia</taxon>
        <taxon>Eubacteriales</taxon>
        <taxon>Clostridiaceae</taxon>
        <taxon>Proteiniclasticum</taxon>
    </lineage>
</organism>
<evidence type="ECO:0000313" key="4">
    <source>
        <dbReference type="EMBL" id="SDJ22964.1"/>
    </source>
</evidence>